<name>A0A246WP22_9BURK</name>
<feature type="transmembrane region" description="Helical" evidence="1">
    <location>
        <begin position="35"/>
        <end position="58"/>
    </location>
</feature>
<feature type="transmembrane region" description="Helical" evidence="1">
    <location>
        <begin position="64"/>
        <end position="85"/>
    </location>
</feature>
<feature type="transmembrane region" description="Helical" evidence="1">
    <location>
        <begin position="105"/>
        <end position="124"/>
    </location>
</feature>
<protein>
    <recommendedName>
        <fullName evidence="4">DUF1453 domain-containing protein</fullName>
    </recommendedName>
</protein>
<dbReference type="Proteomes" id="UP000197596">
    <property type="component" value="Unassembled WGS sequence"/>
</dbReference>
<dbReference type="EMBL" id="NJGU01000008">
    <property type="protein sequence ID" value="OWY28067.1"/>
    <property type="molecule type" value="Genomic_DNA"/>
</dbReference>
<organism evidence="2 3">
    <name type="scientific">Herbaspirillum robiniae</name>
    <dbReference type="NCBI Taxonomy" id="2014887"/>
    <lineage>
        <taxon>Bacteria</taxon>
        <taxon>Pseudomonadati</taxon>
        <taxon>Pseudomonadota</taxon>
        <taxon>Betaproteobacteria</taxon>
        <taxon>Burkholderiales</taxon>
        <taxon>Oxalobacteraceae</taxon>
        <taxon>Herbaspirillum</taxon>
    </lineage>
</organism>
<keyword evidence="1" id="KW-1133">Transmembrane helix</keyword>
<reference evidence="2 3" key="1">
    <citation type="submission" date="2017-06" db="EMBL/GenBank/DDBJ databases">
        <title>Herbaspirillum phytohormonus sp. nov., isolated from the root nodule of Robinia pseudoacacia in lead-zinc mine.</title>
        <authorList>
            <person name="Fan M."/>
            <person name="Lin Y."/>
        </authorList>
    </citation>
    <scope>NUCLEOTIDE SEQUENCE [LARGE SCALE GENOMIC DNA]</scope>
    <source>
        <strain evidence="2 3">HZ10</strain>
    </source>
</reference>
<proteinExistence type="predicted"/>
<feature type="transmembrane region" description="Helical" evidence="1">
    <location>
        <begin position="6"/>
        <end position="23"/>
    </location>
</feature>
<dbReference type="InterPro" id="IPR046730">
    <property type="entry name" value="DUF6622"/>
</dbReference>
<accession>A0A246WP22</accession>
<evidence type="ECO:0000256" key="1">
    <source>
        <dbReference type="SAM" id="Phobius"/>
    </source>
</evidence>
<gene>
    <name evidence="2" type="ORF">CEJ42_15690</name>
</gene>
<evidence type="ECO:0000313" key="2">
    <source>
        <dbReference type="EMBL" id="OWY28067.1"/>
    </source>
</evidence>
<evidence type="ECO:0008006" key="4">
    <source>
        <dbReference type="Google" id="ProtNLM"/>
    </source>
</evidence>
<sequence>MITGIISHTPLWVWPLLAFLLYRGWQATRDRETPLFKALAVPVVMFGLSLSGLLLSFGAHPGNALLGAATLLATGWLSFSSRAAAAIRVDTANHRIAQRGSWQPLLLTIGIFGVKYAAAVALALHPQLAADPWFALPQAALYGMFAGVFAGRLLRILHLYRRALSGAGDTPPVAG</sequence>
<feature type="transmembrane region" description="Helical" evidence="1">
    <location>
        <begin position="136"/>
        <end position="154"/>
    </location>
</feature>
<evidence type="ECO:0000313" key="3">
    <source>
        <dbReference type="Proteomes" id="UP000197596"/>
    </source>
</evidence>
<comment type="caution">
    <text evidence="2">The sequence shown here is derived from an EMBL/GenBank/DDBJ whole genome shotgun (WGS) entry which is preliminary data.</text>
</comment>
<keyword evidence="1" id="KW-0812">Transmembrane</keyword>
<dbReference type="AlphaFoldDB" id="A0A246WP22"/>
<dbReference type="Pfam" id="PF20327">
    <property type="entry name" value="DUF6622"/>
    <property type="match status" value="1"/>
</dbReference>
<keyword evidence="1" id="KW-0472">Membrane</keyword>